<evidence type="ECO:0000313" key="4">
    <source>
        <dbReference type="Proteomes" id="UP001139179"/>
    </source>
</evidence>
<dbReference type="EMBL" id="JAMBOL010000012">
    <property type="protein sequence ID" value="MCM3715169.1"/>
    <property type="molecule type" value="Genomic_DNA"/>
</dbReference>
<accession>A0A9X2DQN9</accession>
<comment type="caution">
    <text evidence="3">The sequence shown here is derived from an EMBL/GenBank/DDBJ whole genome shotgun (WGS) entry which is preliminary data.</text>
</comment>
<name>A0A9X2DQN9_9BACI</name>
<feature type="compositionally biased region" description="Basic and acidic residues" evidence="1">
    <location>
        <begin position="49"/>
        <end position="69"/>
    </location>
</feature>
<proteinExistence type="predicted"/>
<feature type="chain" id="PRO_5040968276" evidence="2">
    <location>
        <begin position="19"/>
        <end position="93"/>
    </location>
</feature>
<protein>
    <submittedName>
        <fullName evidence="3">Uncharacterized protein</fullName>
    </submittedName>
</protein>
<evidence type="ECO:0000313" key="3">
    <source>
        <dbReference type="EMBL" id="MCM3715169.1"/>
    </source>
</evidence>
<gene>
    <name evidence="3" type="ORF">M3202_13855</name>
</gene>
<keyword evidence="2" id="KW-0732">Signal</keyword>
<feature type="signal peptide" evidence="2">
    <location>
        <begin position="1"/>
        <end position="18"/>
    </location>
</feature>
<evidence type="ECO:0000256" key="1">
    <source>
        <dbReference type="SAM" id="MobiDB-lite"/>
    </source>
</evidence>
<keyword evidence="4" id="KW-1185">Reference proteome</keyword>
<feature type="region of interest" description="Disordered" evidence="1">
    <location>
        <begin position="41"/>
        <end position="93"/>
    </location>
</feature>
<dbReference type="RefSeq" id="WP_251223925.1">
    <property type="nucleotide sequence ID" value="NZ_JAMBOL010000012.1"/>
</dbReference>
<feature type="compositionally biased region" description="Polar residues" evidence="1">
    <location>
        <begin position="77"/>
        <end position="87"/>
    </location>
</feature>
<dbReference type="AlphaFoldDB" id="A0A9X2DQN9"/>
<dbReference type="Proteomes" id="UP001139179">
    <property type="component" value="Unassembled WGS sequence"/>
</dbReference>
<evidence type="ECO:0000256" key="2">
    <source>
        <dbReference type="SAM" id="SignalP"/>
    </source>
</evidence>
<organism evidence="3 4">
    <name type="scientific">Halalkalibacter oceani</name>
    <dbReference type="NCBI Taxonomy" id="1653776"/>
    <lineage>
        <taxon>Bacteria</taxon>
        <taxon>Bacillati</taxon>
        <taxon>Bacillota</taxon>
        <taxon>Bacilli</taxon>
        <taxon>Bacillales</taxon>
        <taxon>Bacillaceae</taxon>
        <taxon>Halalkalibacter</taxon>
    </lineage>
</organism>
<reference evidence="3" key="1">
    <citation type="submission" date="2022-05" db="EMBL/GenBank/DDBJ databases">
        <title>Comparative Genomics of Spacecraft Associated Microbes.</title>
        <authorList>
            <person name="Tran M.T."/>
            <person name="Wright A."/>
            <person name="Seuylemezian A."/>
            <person name="Eisen J."/>
            <person name="Coil D."/>
        </authorList>
    </citation>
    <scope>NUCLEOTIDE SEQUENCE</scope>
    <source>
        <strain evidence="3">214.1.1</strain>
    </source>
</reference>
<sequence length="93" mass="10300">MAMKKTLMATAVASAAGAATVLLRNPDTREKAKRAALETYSKLTGRTAENTKQEKQTKLGHSHPHDYADNKMVNEGAMTSVQYYNEKQQQQQS</sequence>